<feature type="compositionally biased region" description="Low complexity" evidence="1">
    <location>
        <begin position="66"/>
        <end position="90"/>
    </location>
</feature>
<dbReference type="VEuPathDB" id="AmoebaDB:ACA1_362280"/>
<reference evidence="2 3" key="1">
    <citation type="journal article" date="2013" name="Genome Biol.">
        <title>Genome of Acanthamoeba castellanii highlights extensive lateral gene transfer and early evolution of tyrosine kinase signaling.</title>
        <authorList>
            <person name="Clarke M."/>
            <person name="Lohan A.J."/>
            <person name="Liu B."/>
            <person name="Lagkouvardos I."/>
            <person name="Roy S."/>
            <person name="Zafar N."/>
            <person name="Bertelli C."/>
            <person name="Schilde C."/>
            <person name="Kianianmomeni A."/>
            <person name="Burglin T.R."/>
            <person name="Frech C."/>
            <person name="Turcotte B."/>
            <person name="Kopec K.O."/>
            <person name="Synnott J.M."/>
            <person name="Choo C."/>
            <person name="Paponov I."/>
            <person name="Finkler A."/>
            <person name="Soon Heng Tan C."/>
            <person name="Hutchins A.P."/>
            <person name="Weinmeier T."/>
            <person name="Rattei T."/>
            <person name="Chu J.S."/>
            <person name="Gimenez G."/>
            <person name="Irimia M."/>
            <person name="Rigden D.J."/>
            <person name="Fitzpatrick D.A."/>
            <person name="Lorenzo-Morales J."/>
            <person name="Bateman A."/>
            <person name="Chiu C.H."/>
            <person name="Tang P."/>
            <person name="Hegemann P."/>
            <person name="Fromm H."/>
            <person name="Raoult D."/>
            <person name="Greub G."/>
            <person name="Miranda-Saavedra D."/>
            <person name="Chen N."/>
            <person name="Nash P."/>
            <person name="Ginger M.L."/>
            <person name="Horn M."/>
            <person name="Schaap P."/>
            <person name="Caler L."/>
            <person name="Loftus B."/>
        </authorList>
    </citation>
    <scope>NUCLEOTIDE SEQUENCE [LARGE SCALE GENOMIC DNA]</scope>
    <source>
        <strain evidence="2 3">Neff</strain>
    </source>
</reference>
<sequence length="1064" mass="116839">MEGGEGEPPPTSMGARPTRGRGRGRGQSAASAFITKFKVRKQTVQPSAGITSDAADIEAQAEALHARSSSSTTTTTPSATTPSTSSSAFSAPPSMAAAAAAARVVLGSQLPTAPKSFMGKATFKVAKRNGQPMSHHQRQTTAHQRQAPTRTIPISLSISDVATVSFVLYTLVFVFFYYFDFDFSFFIVGFIFLLSRQRAASRCSSSSSHNGGRPPAYATSSFDSSALLSSPPPSTTSSSLSYGEFAYDEHVGQPLPRQNFAALLHGSPHPIGGGLMHRRSPPTSSAAEGGRKAKRKRKRKEESGGESEAASRREKERRGSTKAMDEVTEQSDDGPREEGTAMEGKRIVRDIHDRVEAEENEEEAEEEEEEGHEDEDEGESDKIGVWDSQARLSAETTALVLMAAYERYVFPFTPLHPLVMHEDSVRLCVSEGDDSASPLTINVNMALALACNVIGDVRRANQFYNRARQKVAPFFDTSDYTVAESLATMGYFAFGQGDMARVSYYVDLAASICREVGAYNSDTYTKCMLGTALDPMRSLEEKERTVADYHKKVGSPNSFTSQAPYPNEPTNCVQAALYPYFERDRLHILEAAPSCLGGVKGPAKVQCLILTRIAGRCLGDCMVILAEFESRKRMMATEGSEELKSWEREIERLKWLDEESRYPVPPFFDARRHRDFMSSMRKLEETLDKPELMGKSFGETAIAFHMVLRAKYALLLSKDKESFDWALRFVDVLQEINMSPGNIPAFQLLLDILLEFQRPDLVKQCLESVDSWVRLYPFAQGIARVYAQLARDMESVMLLSFDTSSSSSSSSSPPSFSLRTAAITPSLPSPSQSALPSTSAPAAVVRGAAAVRGHERRRQRQQQQEGMRELQMEQERRRQELLQLEPSAVVAHCRPVYAVGPQPQPQPPPPQPYADLALLGASAGTVTWPPMPTSVMRGPTSTTLEDEAERWLMQAEQDATAYAARGPPLPIHHHHQQIYAQQLRPPMIAAADRMMGLSMPLDIGTDGRTQQQPPPQMAAAAANSFMPTSPSSAVFYSSLVPLHPPHPPSPSALVHKTTSRRDNK</sequence>
<dbReference type="EMBL" id="KB008147">
    <property type="protein sequence ID" value="ELR11756.1"/>
    <property type="molecule type" value="Genomic_DNA"/>
</dbReference>
<proteinExistence type="predicted"/>
<dbReference type="KEGG" id="acan:ACA1_362280"/>
<name>L8GHT6_ACACF</name>
<accession>L8GHT6</accession>
<feature type="compositionally biased region" description="Basic and acidic residues" evidence="1">
    <location>
        <begin position="309"/>
        <end position="325"/>
    </location>
</feature>
<feature type="compositionally biased region" description="Low complexity" evidence="1">
    <location>
        <begin position="824"/>
        <end position="851"/>
    </location>
</feature>
<evidence type="ECO:0000313" key="3">
    <source>
        <dbReference type="Proteomes" id="UP000011083"/>
    </source>
</evidence>
<evidence type="ECO:0000313" key="2">
    <source>
        <dbReference type="EMBL" id="ELR11756.1"/>
    </source>
</evidence>
<feature type="compositionally biased region" description="Low complexity" evidence="1">
    <location>
        <begin position="804"/>
        <end position="817"/>
    </location>
</feature>
<dbReference type="CDD" id="cd12148">
    <property type="entry name" value="fungal_TF_MHR"/>
    <property type="match status" value="1"/>
</dbReference>
<feature type="region of interest" description="Disordered" evidence="1">
    <location>
        <begin position="1039"/>
        <end position="1064"/>
    </location>
</feature>
<evidence type="ECO:0000256" key="1">
    <source>
        <dbReference type="SAM" id="MobiDB-lite"/>
    </source>
</evidence>
<dbReference type="RefSeq" id="XP_004333769.1">
    <property type="nucleotide sequence ID" value="XM_004333721.1"/>
</dbReference>
<feature type="compositionally biased region" description="Basic and acidic residues" evidence="1">
    <location>
        <begin position="333"/>
        <end position="357"/>
    </location>
</feature>
<protein>
    <submittedName>
        <fullName evidence="2">Uncharacterized protein</fullName>
    </submittedName>
</protein>
<gene>
    <name evidence="2" type="ORF">ACA1_362280</name>
</gene>
<feature type="region of interest" description="Disordered" evidence="1">
    <location>
        <begin position="1"/>
        <end position="32"/>
    </location>
</feature>
<feature type="region of interest" description="Disordered" evidence="1">
    <location>
        <begin position="804"/>
        <end position="874"/>
    </location>
</feature>
<feature type="compositionally biased region" description="Acidic residues" evidence="1">
    <location>
        <begin position="358"/>
        <end position="379"/>
    </location>
</feature>
<feature type="region of interest" description="Disordered" evidence="1">
    <location>
        <begin position="128"/>
        <end position="147"/>
    </location>
</feature>
<dbReference type="Proteomes" id="UP000011083">
    <property type="component" value="Unassembled WGS sequence"/>
</dbReference>
<dbReference type="AlphaFoldDB" id="L8GHT6"/>
<feature type="region of interest" description="Disordered" evidence="1">
    <location>
        <begin position="203"/>
        <end position="235"/>
    </location>
</feature>
<keyword evidence="3" id="KW-1185">Reference proteome</keyword>
<feature type="region of interest" description="Disordered" evidence="1">
    <location>
        <begin position="263"/>
        <end position="381"/>
    </location>
</feature>
<feature type="compositionally biased region" description="Low complexity" evidence="1">
    <location>
        <begin position="219"/>
        <end position="235"/>
    </location>
</feature>
<organism evidence="2 3">
    <name type="scientific">Acanthamoeba castellanii (strain ATCC 30010 / Neff)</name>
    <dbReference type="NCBI Taxonomy" id="1257118"/>
    <lineage>
        <taxon>Eukaryota</taxon>
        <taxon>Amoebozoa</taxon>
        <taxon>Discosea</taxon>
        <taxon>Longamoebia</taxon>
        <taxon>Centramoebida</taxon>
        <taxon>Acanthamoebidae</taxon>
        <taxon>Acanthamoeba</taxon>
    </lineage>
</organism>
<dbReference type="GeneID" id="14912306"/>
<dbReference type="PROSITE" id="PS50096">
    <property type="entry name" value="IQ"/>
    <property type="match status" value="1"/>
</dbReference>
<feature type="region of interest" description="Disordered" evidence="1">
    <location>
        <begin position="61"/>
        <end position="90"/>
    </location>
</feature>